<dbReference type="PANTHER" id="PTHR45883">
    <property type="entry name" value="HSC70-INTERACTING PROTEIN"/>
    <property type="match status" value="1"/>
</dbReference>
<feature type="region of interest" description="Disordered" evidence="3">
    <location>
        <begin position="29"/>
        <end position="72"/>
    </location>
</feature>
<evidence type="ECO:0000256" key="2">
    <source>
        <dbReference type="ARBA" id="ARBA00022803"/>
    </source>
</evidence>
<dbReference type="GO" id="GO:0030544">
    <property type="term" value="F:Hsp70 protein binding"/>
    <property type="evidence" value="ECO:0007669"/>
    <property type="project" value="TreeGrafter"/>
</dbReference>
<evidence type="ECO:0000256" key="1">
    <source>
        <dbReference type="ARBA" id="ARBA00022737"/>
    </source>
</evidence>
<proteinExistence type="predicted"/>
<dbReference type="Ensembl" id="ENSLLTT00000010538.1">
    <property type="protein sequence ID" value="ENSLLTP00000010160.1"/>
    <property type="gene ID" value="ENSLLTG00000007762.1"/>
</dbReference>
<protein>
    <recommendedName>
        <fullName evidence="5">Hsp70-interacting protein N-terminal domain-containing protein</fullName>
    </recommendedName>
</protein>
<feature type="compositionally biased region" description="Basic and acidic residues" evidence="3">
    <location>
        <begin position="29"/>
        <end position="44"/>
    </location>
</feature>
<reference evidence="6" key="2">
    <citation type="submission" date="2025-09" db="UniProtKB">
        <authorList>
            <consortium name="Ensembl"/>
        </authorList>
    </citation>
    <scope>IDENTIFICATION</scope>
</reference>
<evidence type="ECO:0000256" key="3">
    <source>
        <dbReference type="SAM" id="MobiDB-lite"/>
    </source>
</evidence>
<keyword evidence="7" id="KW-1185">Reference proteome</keyword>
<dbReference type="InterPro" id="IPR034649">
    <property type="entry name" value="Hip_N"/>
</dbReference>
<dbReference type="Proteomes" id="UP000694406">
    <property type="component" value="Unplaced"/>
</dbReference>
<keyword evidence="4" id="KW-1133">Transmembrane helix</keyword>
<dbReference type="GO" id="GO:0046983">
    <property type="term" value="F:protein dimerization activity"/>
    <property type="evidence" value="ECO:0007669"/>
    <property type="project" value="InterPro"/>
</dbReference>
<dbReference type="GeneTree" id="ENSGT00940000164227"/>
<keyword evidence="1" id="KW-0677">Repeat</keyword>
<evidence type="ECO:0000256" key="4">
    <source>
        <dbReference type="SAM" id="Phobius"/>
    </source>
</evidence>
<dbReference type="PANTHER" id="PTHR45883:SF2">
    <property type="entry name" value="HSC70-INTERACTING PROTEIN"/>
    <property type="match status" value="1"/>
</dbReference>
<reference evidence="6" key="1">
    <citation type="submission" date="2025-08" db="UniProtKB">
        <authorList>
            <consortium name="Ensembl"/>
        </authorList>
    </citation>
    <scope>IDENTIFICATION</scope>
</reference>
<dbReference type="AlphaFoldDB" id="A0A8C5RXS0"/>
<feature type="domain" description="Hsp70-interacting protein N-terminal" evidence="5">
    <location>
        <begin position="2"/>
        <end position="31"/>
    </location>
</feature>
<keyword evidence="2" id="KW-0802">TPR repeat</keyword>
<evidence type="ECO:0000313" key="7">
    <source>
        <dbReference type="Proteomes" id="UP000694406"/>
    </source>
</evidence>
<keyword evidence="4" id="KW-0812">Transmembrane</keyword>
<keyword evidence="4" id="KW-0472">Membrane</keyword>
<dbReference type="Gene3D" id="6.10.250.3420">
    <property type="match status" value="1"/>
</dbReference>
<sequence>MDPQKLSELRTFVKLCKQNSAILHSEDLIFFPEEKAEDPPKPPEPESEESDLEIDNEGVIEPDNEEPQAMGDESVEVICATVSSFLLLVQLAMSLLMIFG</sequence>
<name>A0A8C5RXS0_LATLA</name>
<dbReference type="Pfam" id="PF18253">
    <property type="entry name" value="HipN"/>
    <property type="match status" value="1"/>
</dbReference>
<organism evidence="6 7">
    <name type="scientific">Laticauda laticaudata</name>
    <name type="common">Blue-ringed sea krait</name>
    <name type="synonym">Blue-lipped sea krait</name>
    <dbReference type="NCBI Taxonomy" id="8630"/>
    <lineage>
        <taxon>Eukaryota</taxon>
        <taxon>Metazoa</taxon>
        <taxon>Chordata</taxon>
        <taxon>Craniata</taxon>
        <taxon>Vertebrata</taxon>
        <taxon>Euteleostomi</taxon>
        <taxon>Lepidosauria</taxon>
        <taxon>Squamata</taxon>
        <taxon>Bifurcata</taxon>
        <taxon>Unidentata</taxon>
        <taxon>Episquamata</taxon>
        <taxon>Toxicofera</taxon>
        <taxon>Serpentes</taxon>
        <taxon>Colubroidea</taxon>
        <taxon>Elapidae</taxon>
        <taxon>Laticaudinae</taxon>
        <taxon>Laticauda</taxon>
    </lineage>
</organism>
<feature type="compositionally biased region" description="Acidic residues" evidence="3">
    <location>
        <begin position="45"/>
        <end position="66"/>
    </location>
</feature>
<accession>A0A8C5RXS0</accession>
<evidence type="ECO:0000313" key="6">
    <source>
        <dbReference type="Ensembl" id="ENSLLTP00000010160.1"/>
    </source>
</evidence>
<feature type="transmembrane region" description="Helical" evidence="4">
    <location>
        <begin position="77"/>
        <end position="99"/>
    </location>
</feature>
<evidence type="ECO:0000259" key="5">
    <source>
        <dbReference type="Pfam" id="PF18253"/>
    </source>
</evidence>